<evidence type="ECO:0000256" key="4">
    <source>
        <dbReference type="ARBA" id="ARBA00022759"/>
    </source>
</evidence>
<dbReference type="SUPFAM" id="SSF47807">
    <property type="entry name" value="5' to 3' exonuclease, C-terminal subdomain"/>
    <property type="match status" value="1"/>
</dbReference>
<dbReference type="OMA" id="PFLQKTC"/>
<evidence type="ECO:0000256" key="6">
    <source>
        <dbReference type="ARBA" id="ARBA00022842"/>
    </source>
</evidence>
<comment type="caution">
    <text evidence="9">The sequence shown here is derived from an EMBL/GenBank/DDBJ whole genome shotgun (WGS) entry which is preliminary data.</text>
</comment>
<feature type="domain" description="XPG N-terminal" evidence="8">
    <location>
        <begin position="9"/>
        <end position="107"/>
    </location>
</feature>
<keyword evidence="5" id="KW-0378">Hydrolase</keyword>
<dbReference type="GO" id="GO:0008409">
    <property type="term" value="F:5'-3' exonuclease activity"/>
    <property type="evidence" value="ECO:0007669"/>
    <property type="project" value="TreeGrafter"/>
</dbReference>
<feature type="compositionally biased region" description="Low complexity" evidence="7">
    <location>
        <begin position="151"/>
        <end position="179"/>
    </location>
</feature>
<dbReference type="eggNOG" id="KOG2519">
    <property type="taxonomic scope" value="Eukaryota"/>
</dbReference>
<evidence type="ECO:0000259" key="8">
    <source>
        <dbReference type="SMART" id="SM00485"/>
    </source>
</evidence>
<dbReference type="GO" id="GO:0005737">
    <property type="term" value="C:cytoplasm"/>
    <property type="evidence" value="ECO:0007669"/>
    <property type="project" value="TreeGrafter"/>
</dbReference>
<evidence type="ECO:0000256" key="2">
    <source>
        <dbReference type="ARBA" id="ARBA00022722"/>
    </source>
</evidence>
<dbReference type="Gene3D" id="3.40.50.1010">
    <property type="entry name" value="5'-nuclease"/>
    <property type="match status" value="2"/>
</dbReference>
<dbReference type="InterPro" id="IPR006086">
    <property type="entry name" value="XPG-I_dom"/>
</dbReference>
<dbReference type="STRING" id="1128400.I2FVG4"/>
<accession>I2FVG4</accession>
<protein>
    <recommendedName>
        <fullName evidence="8">XPG N-terminal domain-containing protein</fullName>
    </recommendedName>
</protein>
<feature type="region of interest" description="Disordered" evidence="7">
    <location>
        <begin position="151"/>
        <end position="208"/>
    </location>
</feature>
<dbReference type="PANTHER" id="PTHR11081">
    <property type="entry name" value="FLAP ENDONUCLEASE FAMILY MEMBER"/>
    <property type="match status" value="1"/>
</dbReference>
<dbReference type="HOGENOM" id="CLU_011245_0_0_1"/>
<reference evidence="9 10" key="1">
    <citation type="journal article" date="2012" name="Plant Cell">
        <title>Genome comparison of barley and maize smut fungi reveals targeted loss of RNA silencing components and species-specific presence of transposable elements.</title>
        <authorList>
            <person name="Laurie J.D."/>
            <person name="Ali S."/>
            <person name="Linning R."/>
            <person name="Mannhaupt G."/>
            <person name="Wong P."/>
            <person name="Gueldener U."/>
            <person name="Muensterkoetter M."/>
            <person name="Moore R."/>
            <person name="Kahmann R."/>
            <person name="Bakkeren G."/>
            <person name="Schirawski J."/>
        </authorList>
    </citation>
    <scope>NUCLEOTIDE SEQUENCE [LARGE SCALE GENOMIC DNA]</scope>
    <source>
        <strain evidence="10">Uh4875-4</strain>
    </source>
</reference>
<dbReference type="SUPFAM" id="SSF88723">
    <property type="entry name" value="PIN domain-like"/>
    <property type="match status" value="1"/>
</dbReference>
<keyword evidence="6" id="KW-0460">Magnesium</keyword>
<proteinExistence type="predicted"/>
<dbReference type="SMART" id="SM00279">
    <property type="entry name" value="HhH2"/>
    <property type="match status" value="1"/>
</dbReference>
<dbReference type="SMART" id="SM00485">
    <property type="entry name" value="XPGN"/>
    <property type="match status" value="1"/>
</dbReference>
<dbReference type="InterPro" id="IPR008918">
    <property type="entry name" value="HhH2"/>
</dbReference>
<dbReference type="AlphaFoldDB" id="I2FVG4"/>
<dbReference type="GO" id="GO:0046872">
    <property type="term" value="F:metal ion binding"/>
    <property type="evidence" value="ECO:0007669"/>
    <property type="project" value="UniProtKB-KW"/>
</dbReference>
<evidence type="ECO:0000256" key="1">
    <source>
        <dbReference type="ARBA" id="ARBA00001946"/>
    </source>
</evidence>
<evidence type="ECO:0000256" key="7">
    <source>
        <dbReference type="SAM" id="MobiDB-lite"/>
    </source>
</evidence>
<dbReference type="InterPro" id="IPR006085">
    <property type="entry name" value="XPG_DNA_repair_N"/>
</dbReference>
<dbReference type="CDD" id="cd09897">
    <property type="entry name" value="H3TH_FEN1-XPG-like"/>
    <property type="match status" value="1"/>
</dbReference>
<gene>
    <name evidence="9" type="ORF">UHOR_06793</name>
</gene>
<dbReference type="InterPro" id="IPR036279">
    <property type="entry name" value="5-3_exonuclease_C_sf"/>
</dbReference>
<dbReference type="Pfam" id="PF00867">
    <property type="entry name" value="XPG_I"/>
    <property type="match status" value="1"/>
</dbReference>
<dbReference type="GO" id="GO:0005634">
    <property type="term" value="C:nucleus"/>
    <property type="evidence" value="ECO:0007669"/>
    <property type="project" value="TreeGrafter"/>
</dbReference>
<dbReference type="Gene3D" id="1.10.150.20">
    <property type="entry name" value="5' to 3' exonuclease, C-terminal subdomain"/>
    <property type="match status" value="1"/>
</dbReference>
<comment type="cofactor">
    <cofactor evidence="1">
        <name>Mg(2+)</name>
        <dbReference type="ChEBI" id="CHEBI:18420"/>
    </cofactor>
</comment>
<keyword evidence="2" id="KW-0540">Nuclease</keyword>
<evidence type="ECO:0000313" key="10">
    <source>
        <dbReference type="Proteomes" id="UP000006174"/>
    </source>
</evidence>
<sequence length="745" mass="80903">MRASSVSHGIRGIFPLIRTLVPNAISPPFALPALQGLRLAIDATLLVQRLHFADDPHPSRHVIGFYRLISSLRQHGVMPIMVFDHPHKRLALKDREQVKRRNKRELDKIRSKLEHERRGRLQELQAHLDALSTLQESERRQVGDLLDEWRQQSQQKLSEKLSQPSTSTAPPSQPQSIALTPPPLPEAPAKPQSIALTPPPLPEAPTKPQSVAYSMHTNWLQLEESLRSGVSSQSKGQKVLAEAEQEIYHTIAAQLKSGEAPQPLPPIQEGLDTAIGTTDATPLHPLSSLNAMHHSLTKTYNRATSPLSASIYQDCATLSSLMAVPVFWTGDGTRTGGGRIHEAEAYAASLVRSGFADLVASEDSDVLLYEAPLLRGLMGGVRSPGVLTREAGRGKLEVVCGTRVRTGLFPKPEVEKLMQLHTGSDSTAMTSGNAEPYDRTTRALMLDFALLCGTDFNRTIPGIGPKTGLRLLKEHGSISTILRKESKKFRPPDDLSIREYETELRHARLVFLMPPKVRAAARSILGTAASGAAAKMVGQQGVASPVERTLFAEATPTSAEISNEVHIAAAEVTNTACSAEPVVESSSVLAVASTIETVSSGEDGALNSSSSDVSADSATTAIVSYDRQAVHEFLRSHGVFRSTLSSDDDPDSPLEEFNSLTREQEWRDLLDLELGLTSTTSSSSSAASLSDFHSVLEKQSRDTKGALGTATLGADFFGERKAVACWNPQMEQHVREETIARRHTN</sequence>
<organism evidence="9 10">
    <name type="scientific">Ustilago hordei</name>
    <name type="common">Barley covered smut fungus</name>
    <dbReference type="NCBI Taxonomy" id="120017"/>
    <lineage>
        <taxon>Eukaryota</taxon>
        <taxon>Fungi</taxon>
        <taxon>Dikarya</taxon>
        <taxon>Basidiomycota</taxon>
        <taxon>Ustilaginomycotina</taxon>
        <taxon>Ustilaginomycetes</taxon>
        <taxon>Ustilaginales</taxon>
        <taxon>Ustilaginaceae</taxon>
        <taxon>Ustilago</taxon>
    </lineage>
</organism>
<keyword evidence="4" id="KW-0255">Endonuclease</keyword>
<dbReference type="Proteomes" id="UP000006174">
    <property type="component" value="Unassembled WGS sequence"/>
</dbReference>
<keyword evidence="10" id="KW-1185">Reference proteome</keyword>
<dbReference type="InterPro" id="IPR029060">
    <property type="entry name" value="PIN-like_dom_sf"/>
</dbReference>
<dbReference type="GO" id="GO:0006281">
    <property type="term" value="P:DNA repair"/>
    <property type="evidence" value="ECO:0007669"/>
    <property type="project" value="UniProtKB-ARBA"/>
</dbReference>
<dbReference type="Pfam" id="PF00752">
    <property type="entry name" value="XPG_N"/>
    <property type="match status" value="1"/>
</dbReference>
<evidence type="ECO:0000256" key="3">
    <source>
        <dbReference type="ARBA" id="ARBA00022723"/>
    </source>
</evidence>
<name>I2FVG4_USTHO</name>
<dbReference type="InterPro" id="IPR006084">
    <property type="entry name" value="XPG/Rad2"/>
</dbReference>
<dbReference type="OrthoDB" id="31113at2759"/>
<keyword evidence="3" id="KW-0479">Metal-binding</keyword>
<evidence type="ECO:0000313" key="9">
    <source>
        <dbReference type="EMBL" id="CCF50907.1"/>
    </source>
</evidence>
<dbReference type="EMBL" id="CAGI01000159">
    <property type="protein sequence ID" value="CCF50907.1"/>
    <property type="molecule type" value="Genomic_DNA"/>
</dbReference>
<evidence type="ECO:0000256" key="5">
    <source>
        <dbReference type="ARBA" id="ARBA00022801"/>
    </source>
</evidence>
<dbReference type="PANTHER" id="PTHR11081:SF9">
    <property type="entry name" value="FLAP ENDONUCLEASE 1"/>
    <property type="match status" value="1"/>
</dbReference>
<dbReference type="GO" id="GO:0017108">
    <property type="term" value="F:5'-flap endonuclease activity"/>
    <property type="evidence" value="ECO:0007669"/>
    <property type="project" value="TreeGrafter"/>
</dbReference>
<dbReference type="GO" id="GO:0003677">
    <property type="term" value="F:DNA binding"/>
    <property type="evidence" value="ECO:0007669"/>
    <property type="project" value="InterPro"/>
</dbReference>